<organism evidence="3 4">
    <name type="scientific">Hypsibius exemplaris</name>
    <name type="common">Freshwater tardigrade</name>
    <dbReference type="NCBI Taxonomy" id="2072580"/>
    <lineage>
        <taxon>Eukaryota</taxon>
        <taxon>Metazoa</taxon>
        <taxon>Ecdysozoa</taxon>
        <taxon>Tardigrada</taxon>
        <taxon>Eutardigrada</taxon>
        <taxon>Parachela</taxon>
        <taxon>Hypsibioidea</taxon>
        <taxon>Hypsibiidae</taxon>
        <taxon>Hypsibius</taxon>
    </lineage>
</organism>
<protein>
    <recommendedName>
        <fullName evidence="2">BOD1/SHG1 domain-containing protein</fullName>
    </recommendedName>
</protein>
<feature type="region of interest" description="Disordered" evidence="1">
    <location>
        <begin position="290"/>
        <end position="315"/>
    </location>
</feature>
<feature type="region of interest" description="Disordered" evidence="1">
    <location>
        <begin position="735"/>
        <end position="784"/>
    </location>
</feature>
<name>A0A1W0WBB5_HYPEX</name>
<accession>A0A1W0WBB5</accession>
<feature type="region of interest" description="Disordered" evidence="1">
    <location>
        <begin position="942"/>
        <end position="995"/>
    </location>
</feature>
<feature type="compositionally biased region" description="Low complexity" evidence="1">
    <location>
        <begin position="958"/>
        <end position="985"/>
    </location>
</feature>
<dbReference type="GO" id="GO:0048188">
    <property type="term" value="C:Set1C/COMPASS complex"/>
    <property type="evidence" value="ECO:0007669"/>
    <property type="project" value="TreeGrafter"/>
</dbReference>
<keyword evidence="4" id="KW-1185">Reference proteome</keyword>
<dbReference type="PANTHER" id="PTHR31532:SF10">
    <property type="entry name" value="BIORIENTATION OF CHROMOSOMES IN CELL DIVISION PROTEIN 1-LIKE 1"/>
    <property type="match status" value="1"/>
</dbReference>
<dbReference type="Pfam" id="PF05205">
    <property type="entry name" value="COMPASS-Shg1"/>
    <property type="match status" value="1"/>
</dbReference>
<gene>
    <name evidence="3" type="ORF">BV898_13268</name>
</gene>
<sequence>MPHPPLIHIKLERRSDAYFLIFPLFVNKKRHRRSVLVAFPPTGSPSCRLFPTTIYLLLRFHSYENVTSNVKFTPSSLLEFSPSSLANHSHSLGHDRTCMISKEATLSMDSTSVAPPAEMAGPSAAAPPMETCDEEEFDIDLSDLLELYKRIPPPDLRGHALRTARERVVGNVVRKVKEDGIFDSFRKAWLKDLETKPQFQNLIRRVEIKCSEHLGKFTWSPDLNKAHLREELQKSIDKFDFVDAGIQDLLQEFNTGHYANPIPKQRFEESVLRVVSQTVQRYIQTATPSFPRLKSTRPGAATAGGTCDEETGTYPHSVSPDSYDYFDFPSYNPHATWNGLPHSYMRSKSPDMVDMEISSPESNADREDNQDVRRPSPPSKGFLSPSTSSTGFSPVRPGPAVKVEHRNGWQEVTAATREDVPPSVVAPPASSSSSTVENNDDLQGALGLLMLATGSGDWGSYGDDEEASQGSRSVDMELEVPQSEVLMSHVPPPPPETPDVSASPATLSSVENAVSKPPEPDVLVKTPEVVRSESLSAAPPIAPPIAPRKEASIPPPPPSAKSPIPPPPPSSVAAAVPAIIDSPAEVAVKLEASKSAVKEASPKTLPLPAGSARPSAVSAHPSAISAEQTDKDLSSTKAGEVALKKAKSAGNRSTEAAEVLLQLGSSPPETNSLKLIPMTSATSESSVTVKVEPAVATQKSKPGASSATAPVVRLKTTLPVAKAAAVVRVTAKTATPDLTDPVTPPSAVAEAVEAPPSKPTTKPALPAKRKSSVTSLAASGPAKKSTVVIPSKIVMRIDPPLRPTTATGDPKPIPPRKPQSVVVTPTPPPAAPTAEPTVEPTAVVLNSVPSSGRVQKLTVVPPPKVPVPVAPREDPAASELTSVDPAARPTRNRKSNSKYSNDNFVTELPKLPAAVVAPVKRAAAVPHARKGKVETVAVVSDPPMAAAVDSADRTSPISVGGESATAVGGGETTSVSSSETAAAVGGERRSKKKKT</sequence>
<feature type="region of interest" description="Disordered" evidence="1">
    <location>
        <begin position="353"/>
        <end position="401"/>
    </location>
</feature>
<dbReference type="EMBL" id="MTYJ01000144">
    <property type="protein sequence ID" value="OQV12468.1"/>
    <property type="molecule type" value="Genomic_DNA"/>
</dbReference>
<feature type="region of interest" description="Disordered" evidence="1">
    <location>
        <begin position="457"/>
        <end position="476"/>
    </location>
</feature>
<proteinExistence type="predicted"/>
<feature type="compositionally biased region" description="Low complexity" evidence="1">
    <location>
        <begin position="421"/>
        <end position="434"/>
    </location>
</feature>
<feature type="region of interest" description="Disordered" evidence="1">
    <location>
        <begin position="593"/>
        <end position="637"/>
    </location>
</feature>
<feature type="domain" description="BOD1/SHG1" evidence="2">
    <location>
        <begin position="172"/>
        <end position="252"/>
    </location>
</feature>
<feature type="region of interest" description="Disordered" evidence="1">
    <location>
        <begin position="414"/>
        <end position="440"/>
    </location>
</feature>
<evidence type="ECO:0000313" key="3">
    <source>
        <dbReference type="EMBL" id="OQV12468.1"/>
    </source>
</evidence>
<dbReference type="PANTHER" id="PTHR31532">
    <property type="entry name" value="BIORIENTATION OF CHROMOSOMES IN CELL DIVISION 1 FAMILY MEMBER"/>
    <property type="match status" value="1"/>
</dbReference>
<comment type="caution">
    <text evidence="3">The sequence shown here is derived from an EMBL/GenBank/DDBJ whole genome shotgun (WGS) entry which is preliminary data.</text>
</comment>
<feature type="compositionally biased region" description="Pro residues" evidence="1">
    <location>
        <begin position="553"/>
        <end position="570"/>
    </location>
</feature>
<feature type="compositionally biased region" description="Basic and acidic residues" evidence="1">
    <location>
        <begin position="363"/>
        <end position="374"/>
    </location>
</feature>
<dbReference type="AlphaFoldDB" id="A0A1W0WBB5"/>
<evidence type="ECO:0000259" key="2">
    <source>
        <dbReference type="Pfam" id="PF05205"/>
    </source>
</evidence>
<dbReference type="GO" id="GO:0031297">
    <property type="term" value="P:replication fork processing"/>
    <property type="evidence" value="ECO:0007669"/>
    <property type="project" value="TreeGrafter"/>
</dbReference>
<dbReference type="Proteomes" id="UP000192578">
    <property type="component" value="Unassembled WGS sequence"/>
</dbReference>
<feature type="compositionally biased region" description="Low complexity" evidence="1">
    <location>
        <begin position="745"/>
        <end position="755"/>
    </location>
</feature>
<evidence type="ECO:0000313" key="4">
    <source>
        <dbReference type="Proteomes" id="UP000192578"/>
    </source>
</evidence>
<feature type="region of interest" description="Disordered" evidence="1">
    <location>
        <begin position="798"/>
        <end position="837"/>
    </location>
</feature>
<reference evidence="4" key="1">
    <citation type="submission" date="2017-01" db="EMBL/GenBank/DDBJ databases">
        <title>Comparative genomics of anhydrobiosis in the tardigrade Hypsibius dujardini.</title>
        <authorList>
            <person name="Yoshida Y."/>
            <person name="Koutsovoulos G."/>
            <person name="Laetsch D."/>
            <person name="Stevens L."/>
            <person name="Kumar S."/>
            <person name="Horikawa D."/>
            <person name="Ishino K."/>
            <person name="Komine S."/>
            <person name="Tomita M."/>
            <person name="Blaxter M."/>
            <person name="Arakawa K."/>
        </authorList>
    </citation>
    <scope>NUCLEOTIDE SEQUENCE [LARGE SCALE GENOMIC DNA]</scope>
    <source>
        <strain evidence="4">Z151</strain>
    </source>
</reference>
<dbReference type="OrthoDB" id="7605699at2759"/>
<evidence type="ECO:0000256" key="1">
    <source>
        <dbReference type="SAM" id="MobiDB-lite"/>
    </source>
</evidence>
<feature type="region of interest" description="Disordered" evidence="1">
    <location>
        <begin position="865"/>
        <end position="901"/>
    </location>
</feature>
<feature type="compositionally biased region" description="Polar residues" evidence="1">
    <location>
        <begin position="503"/>
        <end position="512"/>
    </location>
</feature>
<feature type="region of interest" description="Disordered" evidence="1">
    <location>
        <begin position="486"/>
        <end position="576"/>
    </location>
</feature>
<dbReference type="InterPro" id="IPR055264">
    <property type="entry name" value="BOD1/SHG1_dom"/>
</dbReference>